<feature type="non-terminal residue" evidence="1">
    <location>
        <position position="150"/>
    </location>
</feature>
<dbReference type="AlphaFoldDB" id="X1RAF8"/>
<gene>
    <name evidence="1" type="ORF">S12H4_13770</name>
</gene>
<protein>
    <submittedName>
        <fullName evidence="1">Uncharacterized protein</fullName>
    </submittedName>
</protein>
<proteinExistence type="predicted"/>
<evidence type="ECO:0000313" key="1">
    <source>
        <dbReference type="EMBL" id="GAI77528.1"/>
    </source>
</evidence>
<accession>X1RAF8</accession>
<dbReference type="EMBL" id="BARW01006555">
    <property type="protein sequence ID" value="GAI77528.1"/>
    <property type="molecule type" value="Genomic_DNA"/>
</dbReference>
<sequence length="150" mass="16297">MAMRGEIAPQPGFTPAEYEAAGFAETAYAPVQAGIMPMGLNGTQAGMIPVGMNGYNGYQVGPTHADVVPGQLGMVDGMPVSGPGVPEPPRQMVAKQWSVAVRSETYGTFRIFYFKLLDGRIMMYNPSVKGWKIWRPKKPIVLYRGKITLS</sequence>
<organism evidence="1">
    <name type="scientific">marine sediment metagenome</name>
    <dbReference type="NCBI Taxonomy" id="412755"/>
    <lineage>
        <taxon>unclassified sequences</taxon>
        <taxon>metagenomes</taxon>
        <taxon>ecological metagenomes</taxon>
    </lineage>
</organism>
<name>X1RAF8_9ZZZZ</name>
<comment type="caution">
    <text evidence="1">The sequence shown here is derived from an EMBL/GenBank/DDBJ whole genome shotgun (WGS) entry which is preliminary data.</text>
</comment>
<reference evidence="1" key="1">
    <citation type="journal article" date="2014" name="Front. Microbiol.">
        <title>High frequency of phylogenetically diverse reductive dehalogenase-homologous genes in deep subseafloor sedimentary metagenomes.</title>
        <authorList>
            <person name="Kawai M."/>
            <person name="Futagami T."/>
            <person name="Toyoda A."/>
            <person name="Takaki Y."/>
            <person name="Nishi S."/>
            <person name="Hori S."/>
            <person name="Arai W."/>
            <person name="Tsubouchi T."/>
            <person name="Morono Y."/>
            <person name="Uchiyama I."/>
            <person name="Ito T."/>
            <person name="Fujiyama A."/>
            <person name="Inagaki F."/>
            <person name="Takami H."/>
        </authorList>
    </citation>
    <scope>NUCLEOTIDE SEQUENCE</scope>
    <source>
        <strain evidence="1">Expedition CK06-06</strain>
    </source>
</reference>